<reference evidence="1 2" key="1">
    <citation type="submission" date="2019-03" db="EMBL/GenBank/DDBJ databases">
        <title>New insights into Acidothiobacillus thiooxidans sulfur metabolism through coupled gene expression, solution geochemistry, microscopy and spectroscopy analyses.</title>
        <authorList>
            <person name="Camacho D."/>
            <person name="Frazao R."/>
            <person name="Fouillen A."/>
            <person name="Nanci A."/>
            <person name="Lang B.F."/>
            <person name="Apte S.C."/>
            <person name="Baron C."/>
            <person name="Warren L.A."/>
        </authorList>
    </citation>
    <scope>NUCLEOTIDE SEQUENCE [LARGE SCALE GENOMIC DNA]</scope>
    <source>
        <strain evidence="1 2">ATCC 19377</strain>
    </source>
</reference>
<proteinExistence type="predicted"/>
<organism evidence="1 2">
    <name type="scientific">Acidithiobacillus thiooxidans ATCC 19377</name>
    <dbReference type="NCBI Taxonomy" id="637390"/>
    <lineage>
        <taxon>Bacteria</taxon>
        <taxon>Pseudomonadati</taxon>
        <taxon>Pseudomonadota</taxon>
        <taxon>Acidithiobacillia</taxon>
        <taxon>Acidithiobacillales</taxon>
        <taxon>Acidithiobacillaceae</taxon>
        <taxon>Acidithiobacillus</taxon>
    </lineage>
</organism>
<comment type="caution">
    <text evidence="1">The sequence shown here is derived from an EMBL/GenBank/DDBJ whole genome shotgun (WGS) entry which is preliminary data.</text>
</comment>
<dbReference type="EMBL" id="SZUV01000004">
    <property type="protein sequence ID" value="TQN49539.1"/>
    <property type="molecule type" value="Genomic_DNA"/>
</dbReference>
<dbReference type="Proteomes" id="UP000315403">
    <property type="component" value="Unassembled WGS sequence"/>
</dbReference>
<accession>A0A543PZN9</accession>
<gene>
    <name evidence="1" type="ORF">DLNHIDIE_03190</name>
</gene>
<dbReference type="AlphaFoldDB" id="A0A543PZN9"/>
<name>A0A543PZN9_ACITH</name>
<evidence type="ECO:0000313" key="2">
    <source>
        <dbReference type="Proteomes" id="UP000315403"/>
    </source>
</evidence>
<evidence type="ECO:0008006" key="3">
    <source>
        <dbReference type="Google" id="ProtNLM"/>
    </source>
</evidence>
<protein>
    <recommendedName>
        <fullName evidence="3">ISXO2-like transposase domain-containing protein</fullName>
    </recommendedName>
</protein>
<evidence type="ECO:0000313" key="1">
    <source>
        <dbReference type="EMBL" id="TQN49539.1"/>
    </source>
</evidence>
<sequence length="112" mass="12667">MIQSILAQDSIFCADGSSIYMRVARELDVPLKAVNVKAGIRVVEQVFHVQNVNASDDRLKTWMHRFHGVTTAYLPNYLGWRRLVDQFRGTVSPKVLLQTALGITYLQQGTMT</sequence>